<dbReference type="Gene3D" id="1.10.1040.10">
    <property type="entry name" value="N-(1-d-carboxylethyl)-l-norvaline Dehydrogenase, domain 2"/>
    <property type="match status" value="1"/>
</dbReference>
<dbReference type="Proteomes" id="UP001589702">
    <property type="component" value="Unassembled WGS sequence"/>
</dbReference>
<name>A0ABV5XT95_ARTRM</name>
<dbReference type="RefSeq" id="WP_344787963.1">
    <property type="nucleotide sequence ID" value="NZ_BAAAWN010000001.1"/>
</dbReference>
<dbReference type="NCBIfam" id="TIGR01505">
    <property type="entry name" value="tartro_sem_red"/>
    <property type="match status" value="1"/>
</dbReference>
<evidence type="ECO:0000313" key="6">
    <source>
        <dbReference type="EMBL" id="MFB9817964.1"/>
    </source>
</evidence>
<comment type="caution">
    <text evidence="6">The sequence shown here is derived from an EMBL/GenBank/DDBJ whole genome shotgun (WGS) entry which is preliminary data.</text>
</comment>
<sequence>MNAVPRKVAVIGLGIMGLPMAVNLLKAGHPVTGFNRSQGKIDQLVSAGGVGASGTAEAVKDADVIITMVPDSPDIEAVVSGPDGVFANARKGAYWVDCSTIRPDVSVQLAAAARKAGIKALDAPVSGGETGAIEGNLSIMVGGETADVEAVRPVLEAIGSTVVHVGPSGSGQTVKATNQLIVAGTIELLAEALVFLEAHSVDTQAAIKVLAGGLAGSRVLDRKAASMIARKFEPGFRVDLHHKDLGIVTAAAREAGVAIPLGAMAAQLMGAVRAQGHGSLDHSALMLLVERLSGRSAS</sequence>
<dbReference type="SUPFAM" id="SSF51735">
    <property type="entry name" value="NAD(P)-binding Rossmann-fold domains"/>
    <property type="match status" value="1"/>
</dbReference>
<dbReference type="InterPro" id="IPR013328">
    <property type="entry name" value="6PGD_dom2"/>
</dbReference>
<dbReference type="EC" id="1.1.1.60" evidence="6"/>
<evidence type="ECO:0000256" key="1">
    <source>
        <dbReference type="ARBA" id="ARBA00009080"/>
    </source>
</evidence>
<dbReference type="InterPro" id="IPR006115">
    <property type="entry name" value="6PGDH_NADP-bd"/>
</dbReference>
<comment type="similarity">
    <text evidence="1">Belongs to the HIBADH-related family.</text>
</comment>
<keyword evidence="7" id="KW-1185">Reference proteome</keyword>
<gene>
    <name evidence="6" type="ORF">ACFFP1_00440</name>
</gene>
<evidence type="ECO:0000256" key="3">
    <source>
        <dbReference type="ARBA" id="ARBA00023027"/>
    </source>
</evidence>
<dbReference type="GO" id="GO:0008679">
    <property type="term" value="F:2-hydroxy-3-oxopropionate reductase activity"/>
    <property type="evidence" value="ECO:0007669"/>
    <property type="project" value="UniProtKB-EC"/>
</dbReference>
<dbReference type="InterPro" id="IPR029154">
    <property type="entry name" value="HIBADH-like_NADP-bd"/>
</dbReference>
<protein>
    <submittedName>
        <fullName evidence="6">2-hydroxy-3-oxopropionate reductase</fullName>
        <ecNumber evidence="6">1.1.1.60</ecNumber>
    </submittedName>
</protein>
<dbReference type="PIRSF" id="PIRSF000103">
    <property type="entry name" value="HIBADH"/>
    <property type="match status" value="1"/>
</dbReference>
<dbReference type="EMBL" id="JBHMBC010000002">
    <property type="protein sequence ID" value="MFB9817964.1"/>
    <property type="molecule type" value="Genomic_DNA"/>
</dbReference>
<accession>A0ABV5XT95</accession>
<evidence type="ECO:0000259" key="5">
    <source>
        <dbReference type="Pfam" id="PF14833"/>
    </source>
</evidence>
<keyword evidence="2 6" id="KW-0560">Oxidoreductase</keyword>
<feature type="domain" description="6-phosphogluconate dehydrogenase NADP-binding" evidence="4">
    <location>
        <begin position="7"/>
        <end position="166"/>
    </location>
</feature>
<dbReference type="InterPro" id="IPR006398">
    <property type="entry name" value="Tartro_sem_red"/>
</dbReference>
<dbReference type="SUPFAM" id="SSF48179">
    <property type="entry name" value="6-phosphogluconate dehydrogenase C-terminal domain-like"/>
    <property type="match status" value="1"/>
</dbReference>
<feature type="domain" description="3-hydroxyisobutyrate dehydrogenase-like NAD-binding" evidence="5">
    <location>
        <begin position="169"/>
        <end position="286"/>
    </location>
</feature>
<dbReference type="PANTHER" id="PTHR43060:SF15">
    <property type="entry name" value="3-HYDROXYISOBUTYRATE DEHYDROGENASE-LIKE 1, MITOCHONDRIAL-RELATED"/>
    <property type="match status" value="1"/>
</dbReference>
<dbReference type="InterPro" id="IPR036291">
    <property type="entry name" value="NAD(P)-bd_dom_sf"/>
</dbReference>
<evidence type="ECO:0000313" key="7">
    <source>
        <dbReference type="Proteomes" id="UP001589702"/>
    </source>
</evidence>
<evidence type="ECO:0000256" key="2">
    <source>
        <dbReference type="ARBA" id="ARBA00023002"/>
    </source>
</evidence>
<dbReference type="InterPro" id="IPR002204">
    <property type="entry name" value="3-OH-isobutyrate_DH-rel_CS"/>
</dbReference>
<dbReference type="InterPro" id="IPR008927">
    <property type="entry name" value="6-PGluconate_DH-like_C_sf"/>
</dbReference>
<dbReference type="InterPro" id="IPR015815">
    <property type="entry name" value="HIBADH-related"/>
</dbReference>
<dbReference type="PANTHER" id="PTHR43060">
    <property type="entry name" value="3-HYDROXYISOBUTYRATE DEHYDROGENASE-LIKE 1, MITOCHONDRIAL-RELATED"/>
    <property type="match status" value="1"/>
</dbReference>
<reference evidence="6 7" key="1">
    <citation type="submission" date="2024-09" db="EMBL/GenBank/DDBJ databases">
        <authorList>
            <person name="Sun Q."/>
            <person name="Mori K."/>
        </authorList>
    </citation>
    <scope>NUCLEOTIDE SEQUENCE [LARGE SCALE GENOMIC DNA]</scope>
    <source>
        <strain evidence="6 7">JCM 1334</strain>
    </source>
</reference>
<dbReference type="Pfam" id="PF14833">
    <property type="entry name" value="NAD_binding_11"/>
    <property type="match status" value="1"/>
</dbReference>
<keyword evidence="3" id="KW-0520">NAD</keyword>
<dbReference type="Pfam" id="PF03446">
    <property type="entry name" value="NAD_binding_2"/>
    <property type="match status" value="1"/>
</dbReference>
<proteinExistence type="inferred from homology"/>
<evidence type="ECO:0000259" key="4">
    <source>
        <dbReference type="Pfam" id="PF03446"/>
    </source>
</evidence>
<dbReference type="Gene3D" id="3.40.50.720">
    <property type="entry name" value="NAD(P)-binding Rossmann-like Domain"/>
    <property type="match status" value="1"/>
</dbReference>
<dbReference type="PROSITE" id="PS00895">
    <property type="entry name" value="3_HYDROXYISOBUT_DH"/>
    <property type="match status" value="1"/>
</dbReference>
<organism evidence="6 7">
    <name type="scientific">Arthrobacter ramosus</name>
    <dbReference type="NCBI Taxonomy" id="1672"/>
    <lineage>
        <taxon>Bacteria</taxon>
        <taxon>Bacillati</taxon>
        <taxon>Actinomycetota</taxon>
        <taxon>Actinomycetes</taxon>
        <taxon>Micrococcales</taxon>
        <taxon>Micrococcaceae</taxon>
        <taxon>Arthrobacter</taxon>
    </lineage>
</organism>